<comment type="caution">
    <text evidence="1">The sequence shown here is derived from an EMBL/GenBank/DDBJ whole genome shotgun (WGS) entry which is preliminary data.</text>
</comment>
<evidence type="ECO:0000313" key="1">
    <source>
        <dbReference type="EMBL" id="RML42265.1"/>
    </source>
</evidence>
<organism evidence="1 2">
    <name type="scientific">Pseudomonas syringae pv. ribicola</name>
    <dbReference type="NCBI Taxonomy" id="55398"/>
    <lineage>
        <taxon>Bacteria</taxon>
        <taxon>Pseudomonadati</taxon>
        <taxon>Pseudomonadota</taxon>
        <taxon>Gammaproteobacteria</taxon>
        <taxon>Pseudomonadales</taxon>
        <taxon>Pseudomonadaceae</taxon>
        <taxon>Pseudomonas</taxon>
    </lineage>
</organism>
<dbReference type="Proteomes" id="UP000280292">
    <property type="component" value="Unassembled WGS sequence"/>
</dbReference>
<accession>A0A3M2VSL9</accession>
<reference evidence="1 2" key="1">
    <citation type="submission" date="2018-08" db="EMBL/GenBank/DDBJ databases">
        <title>Recombination of ecologically and evolutionarily significant loci maintains genetic cohesion in the Pseudomonas syringae species complex.</title>
        <authorList>
            <person name="Dillon M."/>
            <person name="Thakur S."/>
            <person name="Almeida R.N.D."/>
            <person name="Weir B.S."/>
            <person name="Guttman D.S."/>
        </authorList>
    </citation>
    <scope>NUCLEOTIDE SEQUENCE [LARGE SCALE GENOMIC DNA]</scope>
    <source>
        <strain evidence="1 2">ICMP 3883</strain>
    </source>
</reference>
<sequence>MTKGTKPGQFSPVSLEALELIANAKKDPRLLLAYLGLARHTTMRDLDGRGPNMLTGAGAEKVRVLTGCGTPMATGIVNALAGMGLIKKPAAGLPPNQARWAMQHQGTVNIPHALIDGGIGNADGIGRLLKDGATDEVVVCAVMLLINCYAVHDLEMFGGIDHQQIWRHWNHMVSPEGEGFRVTAEPINDTAQAKFISKIVGSMGGKVDENGNSDVFWKAFKLLKSTGLFYEVVTSISIHGERTPIRVNDFHAVGADSSLLEAASGLGVGFYVRKDNDRSEPEGCWFYLPSAPEKVIGIWRLRFRCATPETARGVALEWSGVDEAIAAMCAKGVLYSG</sequence>
<name>A0A3M2VSL9_PSESI</name>
<dbReference type="EMBL" id="RBNR01000220">
    <property type="protein sequence ID" value="RML42265.1"/>
    <property type="molecule type" value="Genomic_DNA"/>
</dbReference>
<dbReference type="RefSeq" id="WP_122293627.1">
    <property type="nucleotide sequence ID" value="NZ_RBNR01000220.1"/>
</dbReference>
<dbReference type="AlphaFoldDB" id="A0A3M2VSL9"/>
<gene>
    <name evidence="1" type="ORF">ALQ95_200102</name>
</gene>
<evidence type="ECO:0000313" key="2">
    <source>
        <dbReference type="Proteomes" id="UP000280292"/>
    </source>
</evidence>
<protein>
    <submittedName>
        <fullName evidence="1">Uncharacterized protein</fullName>
    </submittedName>
</protein>
<proteinExistence type="predicted"/>